<dbReference type="RefSeq" id="WP_404825553.1">
    <property type="nucleotide sequence ID" value="NZ_JADBEB010000001.1"/>
</dbReference>
<comment type="caution">
    <text evidence="3">The sequence shown here is derived from an EMBL/GenBank/DDBJ whole genome shotgun (WGS) entry which is preliminary data.</text>
</comment>
<accession>A0A927M0Z2</accession>
<feature type="compositionally biased region" description="Basic and acidic residues" evidence="1">
    <location>
        <begin position="1"/>
        <end position="17"/>
    </location>
</feature>
<proteinExistence type="predicted"/>
<reference evidence="3" key="1">
    <citation type="submission" date="2020-10" db="EMBL/GenBank/DDBJ databases">
        <title>Sequencing the genomes of 1000 actinobacteria strains.</title>
        <authorList>
            <person name="Klenk H.-P."/>
        </authorList>
    </citation>
    <scope>NUCLEOTIDE SEQUENCE</scope>
    <source>
        <strain evidence="3">DSM 46832</strain>
    </source>
</reference>
<dbReference type="Proteomes" id="UP000649753">
    <property type="component" value="Unassembled WGS sequence"/>
</dbReference>
<organism evidence="3 4">
    <name type="scientific">Plantactinospora soyae</name>
    <dbReference type="NCBI Taxonomy" id="1544732"/>
    <lineage>
        <taxon>Bacteria</taxon>
        <taxon>Bacillati</taxon>
        <taxon>Actinomycetota</taxon>
        <taxon>Actinomycetes</taxon>
        <taxon>Micromonosporales</taxon>
        <taxon>Micromonosporaceae</taxon>
        <taxon>Plantactinospora</taxon>
    </lineage>
</organism>
<feature type="transmembrane region" description="Helical" evidence="2">
    <location>
        <begin position="108"/>
        <end position="130"/>
    </location>
</feature>
<dbReference type="AlphaFoldDB" id="A0A927M0Z2"/>
<keyword evidence="2" id="KW-1133">Transmembrane helix</keyword>
<evidence type="ECO:0000256" key="2">
    <source>
        <dbReference type="SAM" id="Phobius"/>
    </source>
</evidence>
<keyword evidence="4" id="KW-1185">Reference proteome</keyword>
<feature type="transmembrane region" description="Helical" evidence="2">
    <location>
        <begin position="136"/>
        <end position="161"/>
    </location>
</feature>
<feature type="transmembrane region" description="Helical" evidence="2">
    <location>
        <begin position="52"/>
        <end position="71"/>
    </location>
</feature>
<gene>
    <name evidence="3" type="ORF">H4W31_000435</name>
</gene>
<feature type="transmembrane region" description="Helical" evidence="2">
    <location>
        <begin position="77"/>
        <end position="101"/>
    </location>
</feature>
<protein>
    <recommendedName>
        <fullName evidence="5">ATP synthase protein I</fullName>
    </recommendedName>
</protein>
<evidence type="ECO:0000256" key="1">
    <source>
        <dbReference type="SAM" id="MobiDB-lite"/>
    </source>
</evidence>
<feature type="compositionally biased region" description="Low complexity" evidence="1">
    <location>
        <begin position="26"/>
        <end position="37"/>
    </location>
</feature>
<dbReference type="EMBL" id="JADBEB010000001">
    <property type="protein sequence ID" value="MBE1484797.1"/>
    <property type="molecule type" value="Genomic_DNA"/>
</dbReference>
<name>A0A927M0Z2_9ACTN</name>
<keyword evidence="2" id="KW-0812">Transmembrane</keyword>
<sequence length="175" mass="17650">MAEPADRSVEVAERAETEPAVSPQQGAGATEAADGAGAVDPDRHWRLAHLPAVLGASLGLLVLATVLGGLVGGGAGAAGAAAGVGLVTVSYLSSTLVIAWADSVHSSLVLPFGVAMYVAKFTVIGVVMAGVDDSGWAGLATFGWAVVAGVIAWTGANIWWVTTVHQARLRRAVQR</sequence>
<evidence type="ECO:0000313" key="4">
    <source>
        <dbReference type="Proteomes" id="UP000649753"/>
    </source>
</evidence>
<evidence type="ECO:0008006" key="5">
    <source>
        <dbReference type="Google" id="ProtNLM"/>
    </source>
</evidence>
<keyword evidence="2" id="KW-0472">Membrane</keyword>
<evidence type="ECO:0000313" key="3">
    <source>
        <dbReference type="EMBL" id="MBE1484797.1"/>
    </source>
</evidence>
<feature type="region of interest" description="Disordered" evidence="1">
    <location>
        <begin position="1"/>
        <end position="37"/>
    </location>
</feature>